<evidence type="ECO:0000313" key="3">
    <source>
        <dbReference type="Proteomes" id="UP000772434"/>
    </source>
</evidence>
<dbReference type="SUPFAM" id="SSF50978">
    <property type="entry name" value="WD40 repeat-like"/>
    <property type="match status" value="1"/>
</dbReference>
<evidence type="ECO:0000256" key="1">
    <source>
        <dbReference type="SAM" id="MobiDB-lite"/>
    </source>
</evidence>
<gene>
    <name evidence="2" type="ORF">BDP27DRAFT_1416198</name>
</gene>
<dbReference type="InterPro" id="IPR051150">
    <property type="entry name" value="SWT21/TCAB1_mRNA_Telomere"/>
</dbReference>
<dbReference type="EMBL" id="JADNRY010000013">
    <property type="protein sequence ID" value="KAF9074309.1"/>
    <property type="molecule type" value="Genomic_DNA"/>
</dbReference>
<dbReference type="InterPro" id="IPR036322">
    <property type="entry name" value="WD40_repeat_dom_sf"/>
</dbReference>
<dbReference type="PANTHER" id="PTHR13211:SF0">
    <property type="entry name" value="TELOMERASE CAJAL BODY PROTEIN 1"/>
    <property type="match status" value="1"/>
</dbReference>
<organism evidence="2 3">
    <name type="scientific">Rhodocollybia butyracea</name>
    <dbReference type="NCBI Taxonomy" id="206335"/>
    <lineage>
        <taxon>Eukaryota</taxon>
        <taxon>Fungi</taxon>
        <taxon>Dikarya</taxon>
        <taxon>Basidiomycota</taxon>
        <taxon>Agaricomycotina</taxon>
        <taxon>Agaricomycetes</taxon>
        <taxon>Agaricomycetidae</taxon>
        <taxon>Agaricales</taxon>
        <taxon>Marasmiineae</taxon>
        <taxon>Omphalotaceae</taxon>
        <taxon>Rhodocollybia</taxon>
    </lineage>
</organism>
<keyword evidence="3" id="KW-1185">Reference proteome</keyword>
<accession>A0A9P5PXC9</accession>
<dbReference type="AlphaFoldDB" id="A0A9P5PXC9"/>
<reference evidence="2" key="1">
    <citation type="submission" date="2020-11" db="EMBL/GenBank/DDBJ databases">
        <authorList>
            <consortium name="DOE Joint Genome Institute"/>
            <person name="Ahrendt S."/>
            <person name="Riley R."/>
            <person name="Andreopoulos W."/>
            <person name="Labutti K."/>
            <person name="Pangilinan J."/>
            <person name="Ruiz-Duenas F.J."/>
            <person name="Barrasa J.M."/>
            <person name="Sanchez-Garcia M."/>
            <person name="Camarero S."/>
            <person name="Miyauchi S."/>
            <person name="Serrano A."/>
            <person name="Linde D."/>
            <person name="Babiker R."/>
            <person name="Drula E."/>
            <person name="Ayuso-Fernandez I."/>
            <person name="Pacheco R."/>
            <person name="Padilla G."/>
            <person name="Ferreira P."/>
            <person name="Barriuso J."/>
            <person name="Kellner H."/>
            <person name="Castanera R."/>
            <person name="Alfaro M."/>
            <person name="Ramirez L."/>
            <person name="Pisabarro A.G."/>
            <person name="Kuo A."/>
            <person name="Tritt A."/>
            <person name="Lipzen A."/>
            <person name="He G."/>
            <person name="Yan M."/>
            <person name="Ng V."/>
            <person name="Cullen D."/>
            <person name="Martin F."/>
            <person name="Rosso M.-N."/>
            <person name="Henrissat B."/>
            <person name="Hibbett D."/>
            <person name="Martinez A.T."/>
            <person name="Grigoriev I.V."/>
        </authorList>
    </citation>
    <scope>NUCLEOTIDE SEQUENCE</scope>
    <source>
        <strain evidence="2">AH 40177</strain>
    </source>
</reference>
<dbReference type="InterPro" id="IPR015943">
    <property type="entry name" value="WD40/YVTN_repeat-like_dom_sf"/>
</dbReference>
<comment type="caution">
    <text evidence="2">The sequence shown here is derived from an EMBL/GenBank/DDBJ whole genome shotgun (WGS) entry which is preliminary data.</text>
</comment>
<dbReference type="PANTHER" id="PTHR13211">
    <property type="entry name" value="TELOMERASE CAJAL BODY PROTEIN 1"/>
    <property type="match status" value="1"/>
</dbReference>
<dbReference type="Gene3D" id="2.130.10.10">
    <property type="entry name" value="YVTN repeat-like/Quinoprotein amine dehydrogenase"/>
    <property type="match status" value="2"/>
</dbReference>
<protein>
    <submittedName>
        <fullName evidence="2">WD40-repeat-containing domain protein</fullName>
    </submittedName>
</protein>
<feature type="compositionally biased region" description="Acidic residues" evidence="1">
    <location>
        <begin position="376"/>
        <end position="392"/>
    </location>
</feature>
<dbReference type="SMART" id="SM00320">
    <property type="entry name" value="WD40"/>
    <property type="match status" value="4"/>
</dbReference>
<dbReference type="OrthoDB" id="239865at2759"/>
<dbReference type="InterPro" id="IPR001680">
    <property type="entry name" value="WD40_rpt"/>
</dbReference>
<proteinExistence type="predicted"/>
<dbReference type="Proteomes" id="UP000772434">
    <property type="component" value="Unassembled WGS sequence"/>
</dbReference>
<evidence type="ECO:0000313" key="2">
    <source>
        <dbReference type="EMBL" id="KAF9074309.1"/>
    </source>
</evidence>
<sequence length="422" mass="46738">MDDLSTAWKPPQYNISCSPSLDEVFSLTQDPNFPENFARITKWSPDGSVHLSQCENRSFQLGAFNTDESEIEPRIREFRQPAPIVDYAWYPTASPRDPASFCFVASVRECPVKLLDASDGRLRASYPIIDHRERFIAPQSLAFNLSAQKLYCGFEDAIEVFDVAAPGEGIRLPTTPNKSSKDGLKGIISAMAFSPSYDSDVFAAGSLNASRANIALFSESQGQVPLMFLDGGLKAGVMQLQFNPMQPHLLYASFRRDMRIFCWDLRYNVDQPSKIFGPMVSTAQAVFKEPTNQKHRFDIDISGSYLSVGRQDGTILIYDLNEGHSSELLDADHDTPLTIAPGLSFPAHQDSVGSVAFHPTSARLLSSSGSRNFDFTDSDSDSDLEEGNDSGDAETCADTRVVLLRSKRQPKVQDASLKLWKF</sequence>
<feature type="region of interest" description="Disordered" evidence="1">
    <location>
        <begin position="376"/>
        <end position="395"/>
    </location>
</feature>
<dbReference type="Pfam" id="PF00400">
    <property type="entry name" value="WD40"/>
    <property type="match status" value="1"/>
</dbReference>
<name>A0A9P5PXC9_9AGAR</name>